<proteinExistence type="predicted"/>
<organism evidence="1 2">
    <name type="scientific">Phaeobacter italicus</name>
    <dbReference type="NCBI Taxonomy" id="481446"/>
    <lineage>
        <taxon>Bacteria</taxon>
        <taxon>Pseudomonadati</taxon>
        <taxon>Pseudomonadota</taxon>
        <taxon>Alphaproteobacteria</taxon>
        <taxon>Rhodobacterales</taxon>
        <taxon>Roseobacteraceae</taxon>
        <taxon>Phaeobacter</taxon>
    </lineage>
</organism>
<keyword evidence="2" id="KW-1185">Reference proteome</keyword>
<reference evidence="1 2" key="1">
    <citation type="submission" date="2015-05" db="EMBL/GenBank/DDBJ databases">
        <authorList>
            <person name="Rodrigo-Torres Lidia"/>
            <person name="Arahal R.David."/>
        </authorList>
    </citation>
    <scope>NUCLEOTIDE SEQUENCE [LARGE SCALE GENOMIC DNA]</scope>
    <source>
        <strain evidence="1 2">CECT 7321</strain>
    </source>
</reference>
<protein>
    <recommendedName>
        <fullName evidence="3">Flagellar assembly protein H</fullName>
    </recommendedName>
</protein>
<dbReference type="STRING" id="481446.NIT7645_02838"/>
<dbReference type="AlphaFoldDB" id="A0A0H5D693"/>
<evidence type="ECO:0000313" key="1">
    <source>
        <dbReference type="EMBL" id="CRL12636.1"/>
    </source>
</evidence>
<dbReference type="Proteomes" id="UP000043764">
    <property type="component" value="Unassembled WGS sequence"/>
</dbReference>
<dbReference type="EMBL" id="CVRL01000045">
    <property type="protein sequence ID" value="CRL12636.1"/>
    <property type="molecule type" value="Genomic_DNA"/>
</dbReference>
<evidence type="ECO:0008006" key="3">
    <source>
        <dbReference type="Google" id="ProtNLM"/>
    </source>
</evidence>
<evidence type="ECO:0000313" key="2">
    <source>
        <dbReference type="Proteomes" id="UP000043764"/>
    </source>
</evidence>
<sequence length="198" mass="21288">MTIAHLLEDFAPQTPVVAMPEINEAEIEEQKLASYETGYSAGWDDAVTAKDNEVTKISSELASSLEDLSFTFHEAQSQLLETLDPMFKVLTSAVLPDAMAASFGHHIVDQLTDMAKSQADQPINIVVSPGEGAAVRALLTRSFSVPVTVREDVGLSAGQAYLKVGGVERELNSAALIDAIKDSIEAFSHQMTEDSNYG</sequence>
<dbReference type="RefSeq" id="WP_008561874.1">
    <property type="nucleotide sequence ID" value="NZ_BSKQ01000001.1"/>
</dbReference>
<name>A0A0H5D693_9RHOB</name>
<accession>A0A0H5D693</accession>
<dbReference type="OrthoDB" id="7870971at2"/>
<gene>
    <name evidence="1" type="ORF">NIT7321_03515</name>
</gene>